<dbReference type="PANTHER" id="PTHR43826:SF3">
    <property type="entry name" value="GLUCOSE-6-PHOSPHATE EXCHANGER SLC37A4"/>
    <property type="match status" value="1"/>
</dbReference>
<dbReference type="GO" id="GO:0012505">
    <property type="term" value="C:endomembrane system"/>
    <property type="evidence" value="ECO:0007669"/>
    <property type="project" value="UniProtKB-SubCell"/>
</dbReference>
<dbReference type="SUPFAM" id="SSF103473">
    <property type="entry name" value="MFS general substrate transporter"/>
    <property type="match status" value="1"/>
</dbReference>
<dbReference type="Gene3D" id="1.20.1250.20">
    <property type="entry name" value="MFS general substrate transporter like domains"/>
    <property type="match status" value="2"/>
</dbReference>
<dbReference type="GO" id="GO:0055062">
    <property type="term" value="P:phosphate ion homeostasis"/>
    <property type="evidence" value="ECO:0007669"/>
    <property type="project" value="UniProtKB-ARBA"/>
</dbReference>
<sequence length="532" mass="55794">MLMQRTLPGQQRASGGLRYHAVRPSSVSSRTVLRRRTAVPASSSDVPQGWGPADASKQSAGQQGPAGQPQEEPVELPKAPPSPALSSQDALVHPPGFVLRRFIVFGGILLGYTCLYLNRGTLTFTAPVMVNDPLLSLTKTDIGAMTSAFPAAYGLSKFLGGMLGAAFSPRLMLALGLIATSGINVAFGFTSGVWWWTMLWALNGGIQGIGAPACAMLLTRWFAARERGTYWGLWNISTNLGGFLSPLVVGYLAKHFGWQWGLMAPGMFGLAAGTVLLFALADKPEDTGFPPVEAVKEPAAGADKAKQSAGAALADSMKEVVTSWRTWLLALVYFFVYLIRQGCTSWLIFYLLEAKGAVDAAAAAITVSGLELGGLLGGTLSGVLSDKSIRAAKADPNAGLVGRRVQIVMAYTVACIGVLLALKQVPTGAASVQWLVIAALGFTIYGPQMLIGLCGAELISPKSVGASQGILGLISYMGAAAAGIPLSFMQVRYGWNGYFTAMIGACVVSLVLLLPLANAKSYVQAQRDAKAA</sequence>
<keyword evidence="7" id="KW-1185">Reference proteome</keyword>
<dbReference type="PANTHER" id="PTHR43826">
    <property type="entry name" value="GLUCOSE-6-PHOSPHATE EXCHANGER SLC37A4"/>
    <property type="match status" value="1"/>
</dbReference>
<dbReference type="InterPro" id="IPR011701">
    <property type="entry name" value="MFS"/>
</dbReference>
<dbReference type="Pfam" id="PF07690">
    <property type="entry name" value="MFS_1"/>
    <property type="match status" value="1"/>
</dbReference>
<dbReference type="EMBL" id="FNXT01000131">
    <property type="protein sequence ID" value="SZX61214.1"/>
    <property type="molecule type" value="Genomic_DNA"/>
</dbReference>
<evidence type="ECO:0000313" key="6">
    <source>
        <dbReference type="EMBL" id="SZX61214.1"/>
    </source>
</evidence>
<name>A0A383V9D8_TETOB</name>
<dbReference type="InterPro" id="IPR000849">
    <property type="entry name" value="Sugar_P_transporter"/>
</dbReference>
<evidence type="ECO:0000313" key="7">
    <source>
        <dbReference type="Proteomes" id="UP000256970"/>
    </source>
</evidence>
<dbReference type="Proteomes" id="UP000256970">
    <property type="component" value="Unassembled WGS sequence"/>
</dbReference>
<evidence type="ECO:0000256" key="4">
    <source>
        <dbReference type="ARBA" id="ARBA00022989"/>
    </source>
</evidence>
<keyword evidence="3" id="KW-0812">Transmembrane</keyword>
<dbReference type="InterPro" id="IPR036259">
    <property type="entry name" value="MFS_trans_sf"/>
</dbReference>
<gene>
    <name evidence="6" type="ORF">BQ4739_LOCUS1730</name>
</gene>
<evidence type="ECO:0000256" key="2">
    <source>
        <dbReference type="ARBA" id="ARBA00009598"/>
    </source>
</evidence>
<proteinExistence type="inferred from homology"/>
<dbReference type="InterPro" id="IPR020846">
    <property type="entry name" value="MFS_dom"/>
</dbReference>
<dbReference type="PROSITE" id="PS50850">
    <property type="entry name" value="MFS"/>
    <property type="match status" value="1"/>
</dbReference>
<dbReference type="GO" id="GO:0061513">
    <property type="term" value="F:glucose 6-phosphate:phosphate antiporter activity"/>
    <property type="evidence" value="ECO:0007669"/>
    <property type="project" value="TreeGrafter"/>
</dbReference>
<reference evidence="6 7" key="1">
    <citation type="submission" date="2016-10" db="EMBL/GenBank/DDBJ databases">
        <authorList>
            <person name="Cai Z."/>
        </authorList>
    </citation>
    <scope>NUCLEOTIDE SEQUENCE [LARGE SCALE GENOMIC DNA]</scope>
</reference>
<evidence type="ECO:0000256" key="3">
    <source>
        <dbReference type="ARBA" id="ARBA00022692"/>
    </source>
</evidence>
<keyword evidence="4" id="KW-1133">Transmembrane helix</keyword>
<evidence type="ECO:0000256" key="5">
    <source>
        <dbReference type="ARBA" id="ARBA00023136"/>
    </source>
</evidence>
<dbReference type="InterPro" id="IPR051337">
    <property type="entry name" value="OPA_Antiporter"/>
</dbReference>
<accession>A0A383V9D8</accession>
<dbReference type="PIRSF" id="PIRSF002808">
    <property type="entry name" value="Hexose_phosphate_transp"/>
    <property type="match status" value="1"/>
</dbReference>
<dbReference type="AlphaFoldDB" id="A0A383V9D8"/>
<comment type="subcellular location">
    <subcellularLocation>
        <location evidence="1">Endomembrane system</location>
        <topology evidence="1">Multi-pass membrane protein</topology>
    </subcellularLocation>
</comment>
<keyword evidence="5" id="KW-0472">Membrane</keyword>
<dbReference type="GO" id="GO:0016020">
    <property type="term" value="C:membrane"/>
    <property type="evidence" value="ECO:0007669"/>
    <property type="project" value="InterPro"/>
</dbReference>
<dbReference type="GO" id="GO:0035435">
    <property type="term" value="P:phosphate ion transmembrane transport"/>
    <property type="evidence" value="ECO:0007669"/>
    <property type="project" value="TreeGrafter"/>
</dbReference>
<comment type="similarity">
    <text evidence="2">Belongs to the major facilitator superfamily. Organophosphate:Pi antiporter (OPA) (TC 2.A.1.4) family.</text>
</comment>
<protein>
    <submittedName>
        <fullName evidence="6">Uncharacterized protein</fullName>
    </submittedName>
</protein>
<organism evidence="6 7">
    <name type="scientific">Tetradesmus obliquus</name>
    <name type="common">Green alga</name>
    <name type="synonym">Acutodesmus obliquus</name>
    <dbReference type="NCBI Taxonomy" id="3088"/>
    <lineage>
        <taxon>Eukaryota</taxon>
        <taxon>Viridiplantae</taxon>
        <taxon>Chlorophyta</taxon>
        <taxon>core chlorophytes</taxon>
        <taxon>Chlorophyceae</taxon>
        <taxon>CS clade</taxon>
        <taxon>Sphaeropleales</taxon>
        <taxon>Scenedesmaceae</taxon>
        <taxon>Tetradesmus</taxon>
    </lineage>
</organism>
<dbReference type="STRING" id="3088.A0A383V9D8"/>
<evidence type="ECO:0000256" key="1">
    <source>
        <dbReference type="ARBA" id="ARBA00004127"/>
    </source>
</evidence>